<protein>
    <submittedName>
        <fullName evidence="1">Uncharacterized protein</fullName>
    </submittedName>
</protein>
<reference evidence="1" key="2">
    <citation type="journal article" date="2015" name="Data Brief">
        <title>Shoot transcriptome of the giant reed, Arundo donax.</title>
        <authorList>
            <person name="Barrero R.A."/>
            <person name="Guerrero F.D."/>
            <person name="Moolhuijzen P."/>
            <person name="Goolsby J.A."/>
            <person name="Tidwell J."/>
            <person name="Bellgard S.E."/>
            <person name="Bellgard M.I."/>
        </authorList>
    </citation>
    <scope>NUCLEOTIDE SEQUENCE</scope>
    <source>
        <tissue evidence="1">Shoot tissue taken approximately 20 cm above the soil surface</tissue>
    </source>
</reference>
<dbReference type="AlphaFoldDB" id="A0A0A8YSD7"/>
<proteinExistence type="predicted"/>
<reference evidence="1" key="1">
    <citation type="submission" date="2014-09" db="EMBL/GenBank/DDBJ databases">
        <authorList>
            <person name="Magalhaes I.L.F."/>
            <person name="Oliveira U."/>
            <person name="Santos F.R."/>
            <person name="Vidigal T.H.D.A."/>
            <person name="Brescovit A.D."/>
            <person name="Santos A.J."/>
        </authorList>
    </citation>
    <scope>NUCLEOTIDE SEQUENCE</scope>
    <source>
        <tissue evidence="1">Shoot tissue taken approximately 20 cm above the soil surface</tissue>
    </source>
</reference>
<dbReference type="EMBL" id="GBRH01272548">
    <property type="protein sequence ID" value="JAD25347.1"/>
    <property type="molecule type" value="Transcribed_RNA"/>
</dbReference>
<sequence>MHARTMRMVTMLEKAARELE</sequence>
<evidence type="ECO:0000313" key="1">
    <source>
        <dbReference type="EMBL" id="JAD25347.1"/>
    </source>
</evidence>
<name>A0A0A8YSD7_ARUDO</name>
<accession>A0A0A8YSD7</accession>
<organism evidence="1">
    <name type="scientific">Arundo donax</name>
    <name type="common">Giant reed</name>
    <name type="synonym">Donax arundinaceus</name>
    <dbReference type="NCBI Taxonomy" id="35708"/>
    <lineage>
        <taxon>Eukaryota</taxon>
        <taxon>Viridiplantae</taxon>
        <taxon>Streptophyta</taxon>
        <taxon>Embryophyta</taxon>
        <taxon>Tracheophyta</taxon>
        <taxon>Spermatophyta</taxon>
        <taxon>Magnoliopsida</taxon>
        <taxon>Liliopsida</taxon>
        <taxon>Poales</taxon>
        <taxon>Poaceae</taxon>
        <taxon>PACMAD clade</taxon>
        <taxon>Arundinoideae</taxon>
        <taxon>Arundineae</taxon>
        <taxon>Arundo</taxon>
    </lineage>
</organism>